<organism evidence="1 2">
    <name type="scientific">Ammonicoccus fulvus</name>
    <dbReference type="NCBI Taxonomy" id="3138240"/>
    <lineage>
        <taxon>Bacteria</taxon>
        <taxon>Bacillati</taxon>
        <taxon>Actinomycetota</taxon>
        <taxon>Actinomycetes</taxon>
        <taxon>Propionibacteriales</taxon>
        <taxon>Propionibacteriaceae</taxon>
        <taxon>Ammonicoccus</taxon>
    </lineage>
</organism>
<name>A0ABZ3FQP7_9ACTN</name>
<protein>
    <submittedName>
        <fullName evidence="1">Ferredoxin</fullName>
    </submittedName>
</protein>
<proteinExistence type="predicted"/>
<evidence type="ECO:0000313" key="1">
    <source>
        <dbReference type="EMBL" id="XAN08422.1"/>
    </source>
</evidence>
<evidence type="ECO:0000313" key="2">
    <source>
        <dbReference type="Proteomes" id="UP001442841"/>
    </source>
</evidence>
<gene>
    <name evidence="1" type="ORF">AADG42_14290</name>
</gene>
<dbReference type="EMBL" id="CP154795">
    <property type="protein sequence ID" value="XAN08422.1"/>
    <property type="molecule type" value="Genomic_DNA"/>
</dbReference>
<dbReference type="RefSeq" id="WP_425309878.1">
    <property type="nucleotide sequence ID" value="NZ_CP154795.1"/>
</dbReference>
<accession>A0ABZ3FQP7</accession>
<dbReference type="Gene3D" id="3.30.70.20">
    <property type="match status" value="1"/>
</dbReference>
<sequence length="64" mass="6765">MKIQAKESLCIAAGRCVAVAEDVFELDADGFVVDGEIEVPADREDAAFQAAILCPGKALIIVEE</sequence>
<keyword evidence="2" id="KW-1185">Reference proteome</keyword>
<dbReference type="Pfam" id="PF13459">
    <property type="entry name" value="Fer4_15"/>
    <property type="match status" value="1"/>
</dbReference>
<reference evidence="1 2" key="1">
    <citation type="submission" date="2024-04" db="EMBL/GenBank/DDBJ databases">
        <title>Isolation of an actinomycete strain from pig manure.</title>
        <authorList>
            <person name="Gong T."/>
            <person name="Yu Z."/>
            <person name="An M."/>
            <person name="Wei C."/>
            <person name="Yang W."/>
            <person name="Liu L."/>
        </authorList>
    </citation>
    <scope>NUCLEOTIDE SEQUENCE [LARGE SCALE GENOMIC DNA]</scope>
    <source>
        <strain evidence="1 2">ZF39</strain>
    </source>
</reference>
<dbReference type="SUPFAM" id="SSF54862">
    <property type="entry name" value="4Fe-4S ferredoxins"/>
    <property type="match status" value="1"/>
</dbReference>
<dbReference type="Proteomes" id="UP001442841">
    <property type="component" value="Chromosome"/>
</dbReference>